<dbReference type="EMBL" id="JAHKNI010000005">
    <property type="protein sequence ID" value="MBU3063078.1"/>
    <property type="molecule type" value="Genomic_DNA"/>
</dbReference>
<keyword evidence="4" id="KW-1185">Reference proteome</keyword>
<dbReference type="InterPro" id="IPR005545">
    <property type="entry name" value="YCII"/>
</dbReference>
<evidence type="ECO:0000313" key="3">
    <source>
        <dbReference type="EMBL" id="MBU3063078.1"/>
    </source>
</evidence>
<proteinExistence type="inferred from homology"/>
<organism evidence="3 4">
    <name type="scientific">Nocardia albiluteola</name>
    <dbReference type="NCBI Taxonomy" id="2842303"/>
    <lineage>
        <taxon>Bacteria</taxon>
        <taxon>Bacillati</taxon>
        <taxon>Actinomycetota</taxon>
        <taxon>Actinomycetes</taxon>
        <taxon>Mycobacteriales</taxon>
        <taxon>Nocardiaceae</taxon>
        <taxon>Nocardia</taxon>
    </lineage>
</organism>
<comment type="caution">
    <text evidence="3">The sequence shown here is derived from an EMBL/GenBank/DDBJ whole genome shotgun (WGS) entry which is preliminary data.</text>
</comment>
<comment type="similarity">
    <text evidence="1">Belongs to the YciI family.</text>
</comment>
<feature type="domain" description="YCII-related" evidence="2">
    <location>
        <begin position="1"/>
        <end position="81"/>
    </location>
</feature>
<sequence length="88" mass="9739">MKAVVLGEPSGATMEQIMAVYPRHKEVVDKFVARGVVLGIGPFTDRGNMAIFTTRAAAEEFAREDPFILEGLVKSFRIRDWDDSLLPG</sequence>
<gene>
    <name evidence="3" type="ORF">KO481_16280</name>
</gene>
<dbReference type="InterPro" id="IPR011008">
    <property type="entry name" value="Dimeric_a/b-barrel"/>
</dbReference>
<dbReference type="Proteomes" id="UP000733379">
    <property type="component" value="Unassembled WGS sequence"/>
</dbReference>
<evidence type="ECO:0000313" key="4">
    <source>
        <dbReference type="Proteomes" id="UP000733379"/>
    </source>
</evidence>
<reference evidence="3 4" key="1">
    <citation type="submission" date="2021-06" db="EMBL/GenBank/DDBJ databases">
        <title>Actinomycetes sequencing.</title>
        <authorList>
            <person name="Shan Q."/>
        </authorList>
    </citation>
    <scope>NUCLEOTIDE SEQUENCE [LARGE SCALE GENOMIC DNA]</scope>
    <source>
        <strain evidence="3 4">NEAU-G5</strain>
    </source>
</reference>
<evidence type="ECO:0000259" key="2">
    <source>
        <dbReference type="Pfam" id="PF03795"/>
    </source>
</evidence>
<protein>
    <recommendedName>
        <fullName evidence="2">YCII-related domain-containing protein</fullName>
    </recommendedName>
</protein>
<dbReference type="Pfam" id="PF03795">
    <property type="entry name" value="YCII"/>
    <property type="match status" value="1"/>
</dbReference>
<dbReference type="Gene3D" id="3.30.70.1060">
    <property type="entry name" value="Dimeric alpha+beta barrel"/>
    <property type="match status" value="1"/>
</dbReference>
<dbReference type="RefSeq" id="WP_215918001.1">
    <property type="nucleotide sequence ID" value="NZ_JAHKNI010000005.1"/>
</dbReference>
<name>A0ABS6AYF6_9NOCA</name>
<evidence type="ECO:0000256" key="1">
    <source>
        <dbReference type="ARBA" id="ARBA00007689"/>
    </source>
</evidence>
<dbReference type="SUPFAM" id="SSF54909">
    <property type="entry name" value="Dimeric alpha+beta barrel"/>
    <property type="match status" value="1"/>
</dbReference>
<accession>A0ABS6AYF6</accession>